<dbReference type="STRING" id="1328760.A0A165JIJ3"/>
<dbReference type="EMBL" id="KV407454">
    <property type="protein sequence ID" value="KZF26286.1"/>
    <property type="molecule type" value="Genomic_DNA"/>
</dbReference>
<dbReference type="RefSeq" id="XP_018191841.1">
    <property type="nucleotide sequence ID" value="XM_018336955.1"/>
</dbReference>
<dbReference type="GeneID" id="28902092"/>
<evidence type="ECO:0008006" key="6">
    <source>
        <dbReference type="Google" id="ProtNLM"/>
    </source>
</evidence>
<dbReference type="GO" id="GO:0016586">
    <property type="term" value="C:RSC-type complex"/>
    <property type="evidence" value="ECO:0007669"/>
    <property type="project" value="TreeGrafter"/>
</dbReference>
<feature type="compositionally biased region" description="Low complexity" evidence="3">
    <location>
        <begin position="600"/>
        <end position="625"/>
    </location>
</feature>
<feature type="compositionally biased region" description="Polar residues" evidence="3">
    <location>
        <begin position="647"/>
        <end position="671"/>
    </location>
</feature>
<dbReference type="PANTHER" id="PTHR22597:SF5">
    <property type="entry name" value="LOCALIZATION PROTEIN, PUTATIVE (AFU_ORTHOLOGUE AFUA_1G10600)-RELATED"/>
    <property type="match status" value="1"/>
</dbReference>
<keyword evidence="5" id="KW-1185">Reference proteome</keyword>
<feature type="compositionally biased region" description="Low complexity" evidence="3">
    <location>
        <begin position="518"/>
        <end position="538"/>
    </location>
</feature>
<feature type="compositionally biased region" description="Polar residues" evidence="3">
    <location>
        <begin position="478"/>
        <end position="495"/>
    </location>
</feature>
<dbReference type="Pfam" id="PF08624">
    <property type="entry name" value="CRC_subunit"/>
    <property type="match status" value="1"/>
</dbReference>
<dbReference type="AlphaFoldDB" id="A0A165JIJ3"/>
<evidence type="ECO:0000313" key="4">
    <source>
        <dbReference type="EMBL" id="KZF26286.1"/>
    </source>
</evidence>
<name>A0A165JIJ3_XYLHT</name>
<dbReference type="GO" id="GO:0031490">
    <property type="term" value="F:chromatin DNA binding"/>
    <property type="evidence" value="ECO:0007669"/>
    <property type="project" value="TreeGrafter"/>
</dbReference>
<feature type="region of interest" description="Disordered" evidence="3">
    <location>
        <begin position="389"/>
        <end position="408"/>
    </location>
</feature>
<organism evidence="4 5">
    <name type="scientific">Xylona heveae (strain CBS 132557 / TC161)</name>
    <dbReference type="NCBI Taxonomy" id="1328760"/>
    <lineage>
        <taxon>Eukaryota</taxon>
        <taxon>Fungi</taxon>
        <taxon>Dikarya</taxon>
        <taxon>Ascomycota</taxon>
        <taxon>Pezizomycotina</taxon>
        <taxon>Xylonomycetes</taxon>
        <taxon>Xylonales</taxon>
        <taxon>Xylonaceae</taxon>
        <taxon>Xylona</taxon>
    </lineage>
</organism>
<feature type="region of interest" description="Disordered" evidence="3">
    <location>
        <begin position="301"/>
        <end position="324"/>
    </location>
</feature>
<feature type="compositionally biased region" description="Basic and acidic residues" evidence="3">
    <location>
        <begin position="154"/>
        <end position="169"/>
    </location>
</feature>
<feature type="compositionally biased region" description="Polar residues" evidence="3">
    <location>
        <begin position="564"/>
        <end position="574"/>
    </location>
</feature>
<feature type="region of interest" description="Disordered" evidence="3">
    <location>
        <begin position="22"/>
        <end position="169"/>
    </location>
</feature>
<dbReference type="PANTHER" id="PTHR22597">
    <property type="entry name" value="POLYCOMB GROUP PROTEIN"/>
    <property type="match status" value="1"/>
</dbReference>
<dbReference type="InterPro" id="IPR013933">
    <property type="entry name" value="CRC_Rsc7/Swp82"/>
</dbReference>
<proteinExistence type="predicted"/>
<feature type="compositionally biased region" description="Polar residues" evidence="3">
    <location>
        <begin position="34"/>
        <end position="45"/>
    </location>
</feature>
<reference evidence="4 5" key="1">
    <citation type="journal article" date="2016" name="Fungal Biol.">
        <title>The genome of Xylona heveae provides a window into fungal endophytism.</title>
        <authorList>
            <person name="Gazis R."/>
            <person name="Kuo A."/>
            <person name="Riley R."/>
            <person name="LaButti K."/>
            <person name="Lipzen A."/>
            <person name="Lin J."/>
            <person name="Amirebrahimi M."/>
            <person name="Hesse C.N."/>
            <person name="Spatafora J.W."/>
            <person name="Henrissat B."/>
            <person name="Hainaut M."/>
            <person name="Grigoriev I.V."/>
            <person name="Hibbett D.S."/>
        </authorList>
    </citation>
    <scope>NUCLEOTIDE SEQUENCE [LARGE SCALE GENOMIC DNA]</scope>
    <source>
        <strain evidence="4 5">TC161</strain>
    </source>
</reference>
<evidence type="ECO:0000256" key="2">
    <source>
        <dbReference type="ARBA" id="ARBA00023163"/>
    </source>
</evidence>
<dbReference type="Proteomes" id="UP000076632">
    <property type="component" value="Unassembled WGS sequence"/>
</dbReference>
<feature type="compositionally biased region" description="Basic and acidic residues" evidence="3">
    <location>
        <begin position="305"/>
        <end position="324"/>
    </location>
</feature>
<evidence type="ECO:0000313" key="5">
    <source>
        <dbReference type="Proteomes" id="UP000076632"/>
    </source>
</evidence>
<feature type="compositionally biased region" description="Low complexity" evidence="3">
    <location>
        <begin position="448"/>
        <end position="473"/>
    </location>
</feature>
<sequence>MYSASHPVPASMNGMGGDIIDGSGTINPAALNTVLPTPTSVSAPETSPRGVKRSRSPEYYGELAMGRQGGVEDDDDDDDQKPRKRGRPPKTKLGGVSESPLSTSPQGPQQALPSQIQTPKLQSQGLPHTSGTPTQASPPKSTPTKTVVKALPTVRDHTTDQLNPERDEYIPREYDEAGEKKVTQTGHLLDGREYRCRTFYVPNRGDKLFMLATECARVLGYRDSYLLFNKNRSLYKIIATQAEKDDLIQQEILPYSYRSRQIAIVTAKSMFRQFGSRVIVNGRRVRDDYWESKARKQGFTEEDLAGEKRPGAAKARENAAAEAERALAGSTLGHHGEIVYSNGPGHLEGHPQSQTLQAGLGAGASLAPLPMIHLAPADDIHLRDYGNVPRPRQEMSGPPYLDRSQPSGSAEILNQASHAADFNKMLGQQRNHRTKYLEDFWKQPREMPAPANPSQQQQQQQQQQQTAQAPPQAVGQVDTASTVGQALHSPQVSSNPMMGAAQQPMMPSQQRGTPQMIASQAFPQQQAQHQQSPLAQSPGRAMAQSIRPDQIHHRSSGLSLGPTGHNQNTAYGFSQQTPMWPPPQPQQSPLGGHGMPQFNPQLQSHSPHAQQSPHHAPPQLHQQSSGSLPSNSLNYPGVAPGGYATAQRGSFNPSQNPQHFMQQTSAAQQANPGWAPSAPGSHGQQPWPGY</sequence>
<dbReference type="OMA" id="GPMQPGH"/>
<evidence type="ECO:0000256" key="1">
    <source>
        <dbReference type="ARBA" id="ARBA00023015"/>
    </source>
</evidence>
<protein>
    <recommendedName>
        <fullName evidence="6">Nuclear localization protein</fullName>
    </recommendedName>
</protein>
<accession>A0A165JIJ3</accession>
<feature type="compositionally biased region" description="Low complexity" evidence="3">
    <location>
        <begin position="496"/>
        <end position="510"/>
    </location>
</feature>
<feature type="compositionally biased region" description="Polar residues" evidence="3">
    <location>
        <begin position="99"/>
        <end position="145"/>
    </location>
</feature>
<dbReference type="OrthoDB" id="5598844at2759"/>
<keyword evidence="2" id="KW-0804">Transcription</keyword>
<evidence type="ECO:0000256" key="3">
    <source>
        <dbReference type="SAM" id="MobiDB-lite"/>
    </source>
</evidence>
<gene>
    <name evidence="4" type="ORF">L228DRAFT_9065</name>
</gene>
<feature type="region of interest" description="Disordered" evidence="3">
    <location>
        <begin position="445"/>
        <end position="690"/>
    </location>
</feature>
<dbReference type="InParanoid" id="A0A165JIJ3"/>
<keyword evidence="1" id="KW-0805">Transcription regulation</keyword>